<dbReference type="SUPFAM" id="SSF56112">
    <property type="entry name" value="Protein kinase-like (PK-like)"/>
    <property type="match status" value="1"/>
</dbReference>
<gene>
    <name evidence="1" type="ORF">RFULGI_LOCUS19868</name>
</gene>
<dbReference type="AlphaFoldDB" id="A0A9N9PB48"/>
<dbReference type="Proteomes" id="UP000789396">
    <property type="component" value="Unassembled WGS sequence"/>
</dbReference>
<organism evidence="1 2">
    <name type="scientific">Racocetra fulgida</name>
    <dbReference type="NCBI Taxonomy" id="60492"/>
    <lineage>
        <taxon>Eukaryota</taxon>
        <taxon>Fungi</taxon>
        <taxon>Fungi incertae sedis</taxon>
        <taxon>Mucoromycota</taxon>
        <taxon>Glomeromycotina</taxon>
        <taxon>Glomeromycetes</taxon>
        <taxon>Diversisporales</taxon>
        <taxon>Gigasporaceae</taxon>
        <taxon>Racocetra</taxon>
    </lineage>
</organism>
<proteinExistence type="predicted"/>
<feature type="non-terminal residue" evidence="1">
    <location>
        <position position="44"/>
    </location>
</feature>
<dbReference type="InterPro" id="IPR011009">
    <property type="entry name" value="Kinase-like_dom_sf"/>
</dbReference>
<feature type="non-terminal residue" evidence="1">
    <location>
        <position position="1"/>
    </location>
</feature>
<evidence type="ECO:0000313" key="1">
    <source>
        <dbReference type="EMBL" id="CAG8823790.1"/>
    </source>
</evidence>
<evidence type="ECO:0000313" key="2">
    <source>
        <dbReference type="Proteomes" id="UP000789396"/>
    </source>
</evidence>
<protein>
    <submittedName>
        <fullName evidence="1">19112_t:CDS:1</fullName>
    </submittedName>
</protein>
<comment type="caution">
    <text evidence="1">The sequence shown here is derived from an EMBL/GenBank/DDBJ whole genome shotgun (WGS) entry which is preliminary data.</text>
</comment>
<name>A0A9N9PB48_9GLOM</name>
<accession>A0A9N9PB48</accession>
<keyword evidence="2" id="KW-1185">Reference proteome</keyword>
<sequence>EGGCGEVHKAVWNKKNDAPQEVAIKCLFNDPCDNDEIPDEFIRE</sequence>
<dbReference type="EMBL" id="CAJVPZ010104320">
    <property type="protein sequence ID" value="CAG8823790.1"/>
    <property type="molecule type" value="Genomic_DNA"/>
</dbReference>
<dbReference type="Gene3D" id="3.30.200.20">
    <property type="entry name" value="Phosphorylase Kinase, domain 1"/>
    <property type="match status" value="1"/>
</dbReference>
<reference evidence="1" key="1">
    <citation type="submission" date="2021-06" db="EMBL/GenBank/DDBJ databases">
        <authorList>
            <person name="Kallberg Y."/>
            <person name="Tangrot J."/>
            <person name="Rosling A."/>
        </authorList>
    </citation>
    <scope>NUCLEOTIDE SEQUENCE</scope>
    <source>
        <strain evidence="1">IN212</strain>
    </source>
</reference>